<dbReference type="InterPro" id="IPR010095">
    <property type="entry name" value="Cas12f1-like_TNB"/>
</dbReference>
<dbReference type="PANTHER" id="PTHR30405">
    <property type="entry name" value="TRANSPOSASE"/>
    <property type="match status" value="1"/>
</dbReference>
<dbReference type="Proteomes" id="UP000051790">
    <property type="component" value="Unassembled WGS sequence"/>
</dbReference>
<feature type="domain" description="Probable transposase IS891/IS1136/IS1341" evidence="7">
    <location>
        <begin position="226"/>
        <end position="342"/>
    </location>
</feature>
<organism evidence="9 10">
    <name type="scientific">Lacticaseibacillus manihotivorans DSM 13343 = JCM 12514</name>
    <dbReference type="NCBI Taxonomy" id="1423769"/>
    <lineage>
        <taxon>Bacteria</taxon>
        <taxon>Bacillati</taxon>
        <taxon>Bacillota</taxon>
        <taxon>Bacilli</taxon>
        <taxon>Lactobacillales</taxon>
        <taxon>Lactobacillaceae</taxon>
        <taxon>Lacticaseibacillus</taxon>
    </lineage>
</organism>
<dbReference type="GO" id="GO:0003677">
    <property type="term" value="F:DNA binding"/>
    <property type="evidence" value="ECO:0007669"/>
    <property type="project" value="UniProtKB-KW"/>
</dbReference>
<dbReference type="Pfam" id="PF07282">
    <property type="entry name" value="Cas12f1-like_TNB"/>
    <property type="match status" value="1"/>
</dbReference>
<evidence type="ECO:0000256" key="1">
    <source>
        <dbReference type="ARBA" id="ARBA00008761"/>
    </source>
</evidence>
<evidence type="ECO:0000313" key="10">
    <source>
        <dbReference type="Proteomes" id="UP000051790"/>
    </source>
</evidence>
<name>A0A0R1QI56_9LACO</name>
<dbReference type="EMBL" id="AZEU01000152">
    <property type="protein sequence ID" value="KRL44479.1"/>
    <property type="molecule type" value="Genomic_DNA"/>
</dbReference>
<feature type="compositionally biased region" description="Basic residues" evidence="6">
    <location>
        <begin position="273"/>
        <end position="291"/>
    </location>
</feature>
<gene>
    <name evidence="9" type="ORF">FD01_GL001143</name>
</gene>
<evidence type="ECO:0000256" key="2">
    <source>
        <dbReference type="ARBA" id="ARBA00011044"/>
    </source>
</evidence>
<accession>A0A0R1QI56</accession>
<comment type="caution">
    <text evidence="9">The sequence shown here is derived from an EMBL/GenBank/DDBJ whole genome shotgun (WGS) entry which is preliminary data.</text>
</comment>
<evidence type="ECO:0000259" key="8">
    <source>
        <dbReference type="Pfam" id="PF07282"/>
    </source>
</evidence>
<keyword evidence="4" id="KW-0238">DNA-binding</keyword>
<reference evidence="9 10" key="1">
    <citation type="journal article" date="2015" name="Genome Announc.">
        <title>Expanding the biotechnology potential of lactobacilli through comparative genomics of 213 strains and associated genera.</title>
        <authorList>
            <person name="Sun Z."/>
            <person name="Harris H.M."/>
            <person name="McCann A."/>
            <person name="Guo C."/>
            <person name="Argimon S."/>
            <person name="Zhang W."/>
            <person name="Yang X."/>
            <person name="Jeffery I.B."/>
            <person name="Cooney J.C."/>
            <person name="Kagawa T.F."/>
            <person name="Liu W."/>
            <person name="Song Y."/>
            <person name="Salvetti E."/>
            <person name="Wrobel A."/>
            <person name="Rasinkangas P."/>
            <person name="Parkhill J."/>
            <person name="Rea M.C."/>
            <person name="O'Sullivan O."/>
            <person name="Ritari J."/>
            <person name="Douillard F.P."/>
            <person name="Paul Ross R."/>
            <person name="Yang R."/>
            <person name="Briner A.E."/>
            <person name="Felis G.E."/>
            <person name="de Vos W.M."/>
            <person name="Barrangou R."/>
            <person name="Klaenhammer T.R."/>
            <person name="Caufield P.W."/>
            <person name="Cui Y."/>
            <person name="Zhang H."/>
            <person name="O'Toole P.W."/>
        </authorList>
    </citation>
    <scope>NUCLEOTIDE SEQUENCE [LARGE SCALE GENOMIC DNA]</scope>
    <source>
        <strain evidence="9 10">DSM 13343</strain>
    </source>
</reference>
<keyword evidence="5" id="KW-0233">DNA recombination</keyword>
<dbReference type="PATRIC" id="fig|1423769.4.peg.1233"/>
<dbReference type="InterPro" id="IPR001959">
    <property type="entry name" value="Transposase"/>
</dbReference>
<dbReference type="NCBIfam" id="NF040570">
    <property type="entry name" value="guided_TnpB"/>
    <property type="match status" value="1"/>
</dbReference>
<feature type="domain" description="Cas12f1-like TNB" evidence="8">
    <location>
        <begin position="354"/>
        <end position="425"/>
    </location>
</feature>
<evidence type="ECO:0000256" key="5">
    <source>
        <dbReference type="ARBA" id="ARBA00023172"/>
    </source>
</evidence>
<dbReference type="AlphaFoldDB" id="A0A0R1QI56"/>
<dbReference type="Pfam" id="PF01385">
    <property type="entry name" value="OrfB_IS605"/>
    <property type="match status" value="1"/>
</dbReference>
<dbReference type="OrthoDB" id="56768at2"/>
<dbReference type="PANTHER" id="PTHR30405:SF25">
    <property type="entry name" value="RNA-GUIDED DNA ENDONUCLEASE INSQ-RELATED"/>
    <property type="match status" value="1"/>
</dbReference>
<dbReference type="GO" id="GO:0006310">
    <property type="term" value="P:DNA recombination"/>
    <property type="evidence" value="ECO:0007669"/>
    <property type="project" value="UniProtKB-KW"/>
</dbReference>
<sequence>MKPKSDEEEKKPLFAKLKYHFGIKLVAFPSSDQKTTIKQNSDAARFIYNEFVALGLEGWKLRRLEKSLIQNQVSSSNPEWFTLALKAVAARLKIIGDQLYNPTQLKQRFKWLDKNKRIDSTMLYATLNFYRASWNMFHKVHSAGIPKFHKKSDSQRYSTLKTTNNIRIADQNHLKIPKVGQIRVTKIPDWLLNRTDIEISGASVKMDAVGRYSISLTLGSDHPFKEELPKTNSKVGIDVNVENLYIDSFGDVVENPRFYQKQKKQLQKEQRKLGKRAARAKKEHRSLRTAKNYQKQRKVVAALHHRIYNQRHNFLHHVSTALIKNHDLVVAEKLQGKNLLKNHALSQRIQDVGWGILFEDLAYKAKLYGKEFTKVDPKMTTQTCHTCGFVMGRGGTRKLTLADRIWTCPKCQTKHVRNHNAAINILSKATV</sequence>
<evidence type="ECO:0000259" key="7">
    <source>
        <dbReference type="Pfam" id="PF01385"/>
    </source>
</evidence>
<dbReference type="InterPro" id="IPR051399">
    <property type="entry name" value="RNA-guided_DNA_endo/Transpos"/>
</dbReference>
<dbReference type="RefSeq" id="WP_056963831.1">
    <property type="nucleotide sequence ID" value="NZ_AZEU01000152.1"/>
</dbReference>
<keyword evidence="3" id="KW-0815">Transposition</keyword>
<dbReference type="GO" id="GO:0032196">
    <property type="term" value="P:transposition"/>
    <property type="evidence" value="ECO:0007669"/>
    <property type="project" value="UniProtKB-KW"/>
</dbReference>
<keyword evidence="10" id="KW-1185">Reference proteome</keyword>
<feature type="region of interest" description="Disordered" evidence="6">
    <location>
        <begin position="269"/>
        <end position="291"/>
    </location>
</feature>
<evidence type="ECO:0000256" key="4">
    <source>
        <dbReference type="ARBA" id="ARBA00023125"/>
    </source>
</evidence>
<comment type="similarity">
    <text evidence="2">In the N-terminal section; belongs to the transposase 2 family.</text>
</comment>
<protein>
    <submittedName>
        <fullName evidence="9">IS605 family transposase OrfB</fullName>
    </submittedName>
</protein>
<comment type="similarity">
    <text evidence="1">In the C-terminal section; belongs to the transposase 35 family.</text>
</comment>
<evidence type="ECO:0000313" key="9">
    <source>
        <dbReference type="EMBL" id="KRL44479.1"/>
    </source>
</evidence>
<proteinExistence type="inferred from homology"/>
<evidence type="ECO:0000256" key="6">
    <source>
        <dbReference type="SAM" id="MobiDB-lite"/>
    </source>
</evidence>
<evidence type="ECO:0000256" key="3">
    <source>
        <dbReference type="ARBA" id="ARBA00022578"/>
    </source>
</evidence>